<evidence type="ECO:0000256" key="1">
    <source>
        <dbReference type="ARBA" id="ARBA00022448"/>
    </source>
</evidence>
<organism evidence="5 6">
    <name type="scientific">Inconstantimicrobium porci</name>
    <dbReference type="NCBI Taxonomy" id="2652291"/>
    <lineage>
        <taxon>Bacteria</taxon>
        <taxon>Bacillati</taxon>
        <taxon>Bacillota</taxon>
        <taxon>Clostridia</taxon>
        <taxon>Eubacteriales</taxon>
        <taxon>Clostridiaceae</taxon>
        <taxon>Inconstantimicrobium</taxon>
    </lineage>
</organism>
<accession>A0A7X2MW87</accession>
<dbReference type="InterPro" id="IPR003439">
    <property type="entry name" value="ABC_transporter-like_ATP-bd"/>
</dbReference>
<dbReference type="PROSITE" id="PS00211">
    <property type="entry name" value="ABC_TRANSPORTER_1"/>
    <property type="match status" value="1"/>
</dbReference>
<dbReference type="CDD" id="cd03257">
    <property type="entry name" value="ABC_NikE_OppD_transporters"/>
    <property type="match status" value="1"/>
</dbReference>
<evidence type="ECO:0000259" key="4">
    <source>
        <dbReference type="PROSITE" id="PS50893"/>
    </source>
</evidence>
<keyword evidence="3 5" id="KW-0067">ATP-binding</keyword>
<reference evidence="5 6" key="1">
    <citation type="submission" date="2019-08" db="EMBL/GenBank/DDBJ databases">
        <title>In-depth cultivation of the pig gut microbiome towards novel bacterial diversity and tailored functional studies.</title>
        <authorList>
            <person name="Wylensek D."/>
            <person name="Hitch T.C.A."/>
            <person name="Clavel T."/>
        </authorList>
    </citation>
    <scope>NUCLEOTIDE SEQUENCE [LARGE SCALE GENOMIC DNA]</scope>
    <source>
        <strain evidence="5 6">WCA-383-APC-5B</strain>
    </source>
</reference>
<dbReference type="Proteomes" id="UP000460287">
    <property type="component" value="Unassembled WGS sequence"/>
</dbReference>
<dbReference type="RefSeq" id="WP_154530098.1">
    <property type="nucleotide sequence ID" value="NZ_JAQXTV010000076.1"/>
</dbReference>
<dbReference type="SUPFAM" id="SSF52540">
    <property type="entry name" value="P-loop containing nucleoside triphosphate hydrolases"/>
    <property type="match status" value="1"/>
</dbReference>
<evidence type="ECO:0000313" key="6">
    <source>
        <dbReference type="Proteomes" id="UP000460287"/>
    </source>
</evidence>
<dbReference type="GO" id="GO:0055085">
    <property type="term" value="P:transmembrane transport"/>
    <property type="evidence" value="ECO:0007669"/>
    <property type="project" value="UniProtKB-ARBA"/>
</dbReference>
<dbReference type="InterPro" id="IPR003593">
    <property type="entry name" value="AAA+_ATPase"/>
</dbReference>
<dbReference type="PANTHER" id="PTHR43776">
    <property type="entry name" value="TRANSPORT ATP-BINDING PROTEIN"/>
    <property type="match status" value="1"/>
</dbReference>
<dbReference type="PROSITE" id="PS50893">
    <property type="entry name" value="ABC_TRANSPORTER_2"/>
    <property type="match status" value="1"/>
</dbReference>
<evidence type="ECO:0000256" key="3">
    <source>
        <dbReference type="ARBA" id="ARBA00022840"/>
    </source>
</evidence>
<name>A0A7X2MW87_9CLOT</name>
<dbReference type="AlphaFoldDB" id="A0A7X2MW87"/>
<dbReference type="Gene3D" id="3.40.50.300">
    <property type="entry name" value="P-loop containing nucleotide triphosphate hydrolases"/>
    <property type="match status" value="1"/>
</dbReference>
<dbReference type="InterPro" id="IPR050319">
    <property type="entry name" value="ABC_transp_ATP-bind"/>
</dbReference>
<dbReference type="SMART" id="SM00382">
    <property type="entry name" value="AAA"/>
    <property type="match status" value="1"/>
</dbReference>
<dbReference type="PANTHER" id="PTHR43776:SF8">
    <property type="entry name" value="ABC TRANSPORTER, ATP-BINDING PROTEIN"/>
    <property type="match status" value="1"/>
</dbReference>
<sequence>MSKSNLLLSVRNVSNFYKERSKGIFSKGGKTRVLDDVSFEVCKGEVFGIVGESGCGKSTLSKAILNLINFTGEITIDGISVRDKKKDIRKDIQIIFQDPKSALNPMKRIGWIMEEPLRVHKIGNDNSRKKEVIDMLNLVGLDESFYNRYPHELSGGQQQRICIGAALMLKPKLLIADEAISALDVSIAAQIINLLNDLNKKKGISILFISHDLNVVTYFCDKIAVMNNGRIVEINDAENIYKNPSQPYTKELFSLMI</sequence>
<comment type="caution">
    <text evidence="5">The sequence shown here is derived from an EMBL/GenBank/DDBJ whole genome shotgun (WGS) entry which is preliminary data.</text>
</comment>
<dbReference type="InterPro" id="IPR027417">
    <property type="entry name" value="P-loop_NTPase"/>
</dbReference>
<protein>
    <submittedName>
        <fullName evidence="5">ABC transporter ATP-binding protein</fullName>
    </submittedName>
</protein>
<evidence type="ECO:0000313" key="5">
    <source>
        <dbReference type="EMBL" id="MSR90231.1"/>
    </source>
</evidence>
<keyword evidence="6" id="KW-1185">Reference proteome</keyword>
<proteinExistence type="predicted"/>
<keyword evidence="1" id="KW-0813">Transport</keyword>
<dbReference type="Pfam" id="PF00005">
    <property type="entry name" value="ABC_tran"/>
    <property type="match status" value="1"/>
</dbReference>
<evidence type="ECO:0000256" key="2">
    <source>
        <dbReference type="ARBA" id="ARBA00022741"/>
    </source>
</evidence>
<dbReference type="EMBL" id="VULX01000001">
    <property type="protein sequence ID" value="MSR90231.1"/>
    <property type="molecule type" value="Genomic_DNA"/>
</dbReference>
<gene>
    <name evidence="5" type="ORF">FYJ33_02060</name>
</gene>
<feature type="domain" description="ABC transporter" evidence="4">
    <location>
        <begin position="19"/>
        <end position="253"/>
    </location>
</feature>
<dbReference type="InterPro" id="IPR017871">
    <property type="entry name" value="ABC_transporter-like_CS"/>
</dbReference>
<dbReference type="GO" id="GO:0005524">
    <property type="term" value="F:ATP binding"/>
    <property type="evidence" value="ECO:0007669"/>
    <property type="project" value="UniProtKB-KW"/>
</dbReference>
<dbReference type="GO" id="GO:0016887">
    <property type="term" value="F:ATP hydrolysis activity"/>
    <property type="evidence" value="ECO:0007669"/>
    <property type="project" value="InterPro"/>
</dbReference>
<keyword evidence="2" id="KW-0547">Nucleotide-binding</keyword>